<dbReference type="Proteomes" id="UP000681720">
    <property type="component" value="Unassembled WGS sequence"/>
</dbReference>
<gene>
    <name evidence="1" type="ORF">GIL414_LOCUS31187</name>
</gene>
<feature type="non-terminal residue" evidence="1">
    <location>
        <position position="1"/>
    </location>
</feature>
<evidence type="ECO:0000313" key="1">
    <source>
        <dbReference type="EMBL" id="CAF4423036.1"/>
    </source>
</evidence>
<feature type="non-terminal residue" evidence="1">
    <location>
        <position position="91"/>
    </location>
</feature>
<comment type="caution">
    <text evidence="1">The sequence shown here is derived from an EMBL/GenBank/DDBJ whole genome shotgun (WGS) entry which is preliminary data.</text>
</comment>
<accession>A0A8S2W253</accession>
<organism evidence="1 2">
    <name type="scientific">Rotaria magnacalcarata</name>
    <dbReference type="NCBI Taxonomy" id="392030"/>
    <lineage>
        <taxon>Eukaryota</taxon>
        <taxon>Metazoa</taxon>
        <taxon>Spiralia</taxon>
        <taxon>Gnathifera</taxon>
        <taxon>Rotifera</taxon>
        <taxon>Eurotatoria</taxon>
        <taxon>Bdelloidea</taxon>
        <taxon>Philodinida</taxon>
        <taxon>Philodinidae</taxon>
        <taxon>Rotaria</taxon>
    </lineage>
</organism>
<name>A0A8S2W253_9BILA</name>
<dbReference type="EMBL" id="CAJOBJ010062298">
    <property type="protein sequence ID" value="CAF4423036.1"/>
    <property type="molecule type" value="Genomic_DNA"/>
</dbReference>
<proteinExistence type="predicted"/>
<dbReference type="AlphaFoldDB" id="A0A8S2W253"/>
<protein>
    <submittedName>
        <fullName evidence="1">Uncharacterized protein</fullName>
    </submittedName>
</protein>
<reference evidence="1" key="1">
    <citation type="submission" date="2021-02" db="EMBL/GenBank/DDBJ databases">
        <authorList>
            <person name="Nowell W R."/>
        </authorList>
    </citation>
    <scope>NUCLEOTIDE SEQUENCE</scope>
</reference>
<sequence length="91" mass="10719">GYKPPDRGTLSLRLHNQYHHHILDLKSVLPHIGPIAFTSDLWKDVSRQHIISLSLHTFSMEFDFVSLPLSFHQFNEQKLAVNIRSFFEYEE</sequence>
<evidence type="ECO:0000313" key="2">
    <source>
        <dbReference type="Proteomes" id="UP000681720"/>
    </source>
</evidence>